<evidence type="ECO:0000313" key="1">
    <source>
        <dbReference type="EMBL" id="CAB4034158.1"/>
    </source>
</evidence>
<dbReference type="EMBL" id="CACRXK020019874">
    <property type="protein sequence ID" value="CAB4034158.1"/>
    <property type="molecule type" value="Genomic_DNA"/>
</dbReference>
<reference evidence="1" key="1">
    <citation type="submission" date="2020-04" db="EMBL/GenBank/DDBJ databases">
        <authorList>
            <person name="Alioto T."/>
            <person name="Alioto T."/>
            <person name="Gomez Garrido J."/>
        </authorList>
    </citation>
    <scope>NUCLEOTIDE SEQUENCE</scope>
    <source>
        <strain evidence="1">A484AB</strain>
    </source>
</reference>
<keyword evidence="2" id="KW-1185">Reference proteome</keyword>
<comment type="caution">
    <text evidence="1">The sequence shown here is derived from an EMBL/GenBank/DDBJ whole genome shotgun (WGS) entry which is preliminary data.</text>
</comment>
<evidence type="ECO:0000313" key="2">
    <source>
        <dbReference type="Proteomes" id="UP001152795"/>
    </source>
</evidence>
<gene>
    <name evidence="1" type="ORF">PACLA_8A054243</name>
</gene>
<dbReference type="Proteomes" id="UP001152795">
    <property type="component" value="Unassembled WGS sequence"/>
</dbReference>
<name>A0A7D9LJT5_PARCT</name>
<sequence>MAEMELQHLVNDVVEDYYKEYFHYLMENKGIQYPTSPEEAFNIYQPVINIAVS</sequence>
<accession>A0A7D9LJT5</accession>
<proteinExistence type="predicted"/>
<organism evidence="1 2">
    <name type="scientific">Paramuricea clavata</name>
    <name type="common">Red gorgonian</name>
    <name type="synonym">Violescent sea-whip</name>
    <dbReference type="NCBI Taxonomy" id="317549"/>
    <lineage>
        <taxon>Eukaryota</taxon>
        <taxon>Metazoa</taxon>
        <taxon>Cnidaria</taxon>
        <taxon>Anthozoa</taxon>
        <taxon>Octocorallia</taxon>
        <taxon>Malacalcyonacea</taxon>
        <taxon>Plexauridae</taxon>
        <taxon>Paramuricea</taxon>
    </lineage>
</organism>
<dbReference type="AlphaFoldDB" id="A0A7D9LJT5"/>
<protein>
    <submittedName>
        <fullName evidence="1">Uncharacterized protein</fullName>
    </submittedName>
</protein>